<evidence type="ECO:0000256" key="1">
    <source>
        <dbReference type="SAM" id="MobiDB-lite"/>
    </source>
</evidence>
<accession>A0ABR1YMY7</accession>
<feature type="region of interest" description="Disordered" evidence="1">
    <location>
        <begin position="238"/>
        <end position="271"/>
    </location>
</feature>
<feature type="region of interest" description="Disordered" evidence="1">
    <location>
        <begin position="369"/>
        <end position="392"/>
    </location>
</feature>
<evidence type="ECO:0000313" key="3">
    <source>
        <dbReference type="Proteomes" id="UP001492380"/>
    </source>
</evidence>
<sequence length="420" mass="45586">MSFSHACSSVSGFPTHPLLNGLHLNLLKFPYITKSDFPNDDAKLVENFRQVESSCWVEAGCSPNTQECYGGETNTHIHHSEDEEDEASEHAMEDVEEECLDDECASSLKSRCHQKTGDSSSSSGGMKREPGLSKQHPPASARRQQPGSEISRTSLTDAQESLPCSQATLTSRSDSLSDQDKKLQDRDKQRRAVLDDLPGTIWNHICPHLPLDSILRLRLCSRAINRSIRNSIDLAPPLDKDELERSDTPTRHSSASAPAPAKAAETGHQTVTTAAPPVPYYQKYGRQGAAMFPPTPPFSYFEPQGLMHTINKVVGQSTVPTPPLSHRRGHPLEIQIPLSEETLSDSTVPLSPDEEVYTDMWIAAVAPQSNGDEGSAESCAAEPAPPEFSTIDSGEVVSDGKHAGARVKDAGCSVCHSQVS</sequence>
<protein>
    <recommendedName>
        <fullName evidence="4">F-box domain-containing protein</fullName>
    </recommendedName>
</protein>
<evidence type="ECO:0000313" key="2">
    <source>
        <dbReference type="EMBL" id="KAK8233871.1"/>
    </source>
</evidence>
<organism evidence="2 3">
    <name type="scientific">Phyllosticta capitalensis</name>
    <dbReference type="NCBI Taxonomy" id="121624"/>
    <lineage>
        <taxon>Eukaryota</taxon>
        <taxon>Fungi</taxon>
        <taxon>Dikarya</taxon>
        <taxon>Ascomycota</taxon>
        <taxon>Pezizomycotina</taxon>
        <taxon>Dothideomycetes</taxon>
        <taxon>Dothideomycetes incertae sedis</taxon>
        <taxon>Botryosphaeriales</taxon>
        <taxon>Phyllostictaceae</taxon>
        <taxon>Phyllosticta</taxon>
    </lineage>
</organism>
<feature type="compositionally biased region" description="Basic and acidic residues" evidence="1">
    <location>
        <begin position="178"/>
        <end position="188"/>
    </location>
</feature>
<reference evidence="2 3" key="1">
    <citation type="submission" date="2024-04" db="EMBL/GenBank/DDBJ databases">
        <title>Phyllosticta paracitricarpa is synonymous to the EU quarantine fungus P. citricarpa based on phylogenomic analyses.</title>
        <authorList>
            <consortium name="Lawrence Berkeley National Laboratory"/>
            <person name="Van Ingen-Buijs V.A."/>
            <person name="Van Westerhoven A.C."/>
            <person name="Haridas S."/>
            <person name="Skiadas P."/>
            <person name="Martin F."/>
            <person name="Groenewald J.Z."/>
            <person name="Crous P.W."/>
            <person name="Seidl M.F."/>
        </authorList>
    </citation>
    <scope>NUCLEOTIDE SEQUENCE [LARGE SCALE GENOMIC DNA]</scope>
    <source>
        <strain evidence="2 3">CBS 123374</strain>
    </source>
</reference>
<keyword evidence="3" id="KW-1185">Reference proteome</keyword>
<feature type="region of interest" description="Disordered" evidence="1">
    <location>
        <begin position="72"/>
        <end position="188"/>
    </location>
</feature>
<name>A0ABR1YMY7_9PEZI</name>
<gene>
    <name evidence="2" type="ORF">HDK90DRAFT_280966</name>
</gene>
<dbReference type="Proteomes" id="UP001492380">
    <property type="component" value="Unassembled WGS sequence"/>
</dbReference>
<dbReference type="EMBL" id="JBBWRZ010000006">
    <property type="protein sequence ID" value="KAK8233871.1"/>
    <property type="molecule type" value="Genomic_DNA"/>
</dbReference>
<feature type="compositionally biased region" description="Polar residues" evidence="1">
    <location>
        <begin position="142"/>
        <end position="176"/>
    </location>
</feature>
<feature type="compositionally biased region" description="Basic and acidic residues" evidence="1">
    <location>
        <begin position="238"/>
        <end position="250"/>
    </location>
</feature>
<feature type="compositionally biased region" description="Low complexity" evidence="1">
    <location>
        <begin position="253"/>
        <end position="264"/>
    </location>
</feature>
<proteinExistence type="predicted"/>
<comment type="caution">
    <text evidence="2">The sequence shown here is derived from an EMBL/GenBank/DDBJ whole genome shotgun (WGS) entry which is preliminary data.</text>
</comment>
<evidence type="ECO:0008006" key="4">
    <source>
        <dbReference type="Google" id="ProtNLM"/>
    </source>
</evidence>
<feature type="compositionally biased region" description="Acidic residues" evidence="1">
    <location>
        <begin position="94"/>
        <end position="104"/>
    </location>
</feature>